<dbReference type="AlphaFoldDB" id="A0A426QKQ6"/>
<keyword evidence="2" id="KW-1185">Reference proteome</keyword>
<comment type="caution">
    <text evidence="1">The sequence shown here is derived from an EMBL/GenBank/DDBJ whole genome shotgun (WGS) entry which is preliminary data.</text>
</comment>
<dbReference type="EMBL" id="QZMU01000001">
    <property type="protein sequence ID" value="RRQ22339.1"/>
    <property type="molecule type" value="Genomic_DNA"/>
</dbReference>
<dbReference type="OrthoDB" id="8537254at2"/>
<dbReference type="Gene3D" id="3.30.70.120">
    <property type="match status" value="1"/>
</dbReference>
<evidence type="ECO:0000313" key="1">
    <source>
        <dbReference type="EMBL" id="RRQ22339.1"/>
    </source>
</evidence>
<dbReference type="InterPro" id="IPR015867">
    <property type="entry name" value="N-reg_PII/ATP_PRibTrfase_C"/>
</dbReference>
<gene>
    <name evidence="1" type="ORF">D6C00_10515</name>
</gene>
<accession>A0A426QKQ6</accession>
<evidence type="ECO:0000313" key="2">
    <source>
        <dbReference type="Proteomes" id="UP000287798"/>
    </source>
</evidence>
<dbReference type="Pfam" id="PF11582">
    <property type="entry name" value="DUF3240"/>
    <property type="match status" value="1"/>
</dbReference>
<organism evidence="1 2">
    <name type="scientific">Thiohalobacter thiocyanaticus</name>
    <dbReference type="NCBI Taxonomy" id="585455"/>
    <lineage>
        <taxon>Bacteria</taxon>
        <taxon>Pseudomonadati</taxon>
        <taxon>Pseudomonadota</taxon>
        <taxon>Gammaproteobacteria</taxon>
        <taxon>Thiohalobacterales</taxon>
        <taxon>Thiohalobacteraceae</taxon>
        <taxon>Thiohalobacter</taxon>
    </lineage>
</organism>
<protein>
    <submittedName>
        <fullName evidence="1">DUF3240 domain-containing protein</fullName>
    </submittedName>
</protein>
<dbReference type="RefSeq" id="WP_125181682.1">
    <property type="nucleotide sequence ID" value="NZ_QZMU01000001.1"/>
</dbReference>
<dbReference type="InterPro" id="IPR021634">
    <property type="entry name" value="DUF3240"/>
</dbReference>
<name>A0A426QKQ6_9GAMM</name>
<proteinExistence type="predicted"/>
<sequence length="103" mass="11230">MNPEQQLLVLSAPPALEEAIIDWLLEHGEGAGFTSQNVNGHSSCHGHLSLAEQVSGRQRRVQFQVHAGGEQIQAMLQGLHRDLTGSDIHYWVAPLVLSGNLET</sequence>
<dbReference type="Proteomes" id="UP000287798">
    <property type="component" value="Unassembled WGS sequence"/>
</dbReference>
<reference evidence="1 2" key="1">
    <citation type="journal article" date="2010" name="Int. J. Syst. Evol. Microbiol.">
        <title>Thiohalobacter thiocyanaticus gen. nov., sp. nov., a moderately halophilic, sulfur-oxidizing gammaproteobacterium from hypersaline lakes, that utilizes thiocyanate.</title>
        <authorList>
            <person name="Sorokin D.Y."/>
            <person name="Kovaleva O.L."/>
            <person name="Tourova T.P."/>
            <person name="Muyzer G."/>
        </authorList>
    </citation>
    <scope>NUCLEOTIDE SEQUENCE [LARGE SCALE GENOMIC DNA]</scope>
    <source>
        <strain evidence="1 2">Hrh1</strain>
    </source>
</reference>